<dbReference type="STRING" id="760192.Halhy_2640"/>
<accession>F4KZS3</accession>
<dbReference type="PROSITE" id="PS50005">
    <property type="entry name" value="TPR"/>
    <property type="match status" value="1"/>
</dbReference>
<dbReference type="AlphaFoldDB" id="F4KZS3"/>
<dbReference type="EMBL" id="CP002691">
    <property type="protein sequence ID" value="AEE50509.1"/>
    <property type="molecule type" value="Genomic_DNA"/>
</dbReference>
<dbReference type="eggNOG" id="COG0457">
    <property type="taxonomic scope" value="Bacteria"/>
</dbReference>
<dbReference type="SUPFAM" id="SSF48452">
    <property type="entry name" value="TPR-like"/>
    <property type="match status" value="1"/>
</dbReference>
<gene>
    <name evidence="2" type="ordered locus">Halhy_2640</name>
</gene>
<evidence type="ECO:0000313" key="2">
    <source>
        <dbReference type="EMBL" id="AEE50509.1"/>
    </source>
</evidence>
<dbReference type="InterPro" id="IPR036737">
    <property type="entry name" value="OmpA-like_sf"/>
</dbReference>
<dbReference type="Proteomes" id="UP000008461">
    <property type="component" value="Chromosome"/>
</dbReference>
<name>F4KZS3_HALH1</name>
<dbReference type="RefSeq" id="WP_013765057.1">
    <property type="nucleotide sequence ID" value="NC_015510.1"/>
</dbReference>
<reference evidence="2 3" key="1">
    <citation type="journal article" date="2011" name="Stand. Genomic Sci.">
        <title>Complete genome sequence of Haliscomenobacter hydrossis type strain (O).</title>
        <authorList>
            <consortium name="US DOE Joint Genome Institute (JGI-PGF)"/>
            <person name="Daligault H."/>
            <person name="Lapidus A."/>
            <person name="Zeytun A."/>
            <person name="Nolan M."/>
            <person name="Lucas S."/>
            <person name="Del Rio T.G."/>
            <person name="Tice H."/>
            <person name="Cheng J.F."/>
            <person name="Tapia R."/>
            <person name="Han C."/>
            <person name="Goodwin L."/>
            <person name="Pitluck S."/>
            <person name="Liolios K."/>
            <person name="Pagani I."/>
            <person name="Ivanova N."/>
            <person name="Huntemann M."/>
            <person name="Mavromatis K."/>
            <person name="Mikhailova N."/>
            <person name="Pati A."/>
            <person name="Chen A."/>
            <person name="Palaniappan K."/>
            <person name="Land M."/>
            <person name="Hauser L."/>
            <person name="Brambilla E.M."/>
            <person name="Rohde M."/>
            <person name="Verbarg S."/>
            <person name="Goker M."/>
            <person name="Bristow J."/>
            <person name="Eisen J.A."/>
            <person name="Markowitz V."/>
            <person name="Hugenholtz P."/>
            <person name="Kyrpides N.C."/>
            <person name="Klenk H.P."/>
            <person name="Woyke T."/>
        </authorList>
    </citation>
    <scope>NUCLEOTIDE SEQUENCE [LARGE SCALE GENOMIC DNA]</scope>
    <source>
        <strain evidence="3">ATCC 27775 / DSM 1100 / LMG 10767 / O</strain>
    </source>
</reference>
<dbReference type="InterPro" id="IPR011990">
    <property type="entry name" value="TPR-like_helical_dom_sf"/>
</dbReference>
<organism evidence="2 3">
    <name type="scientific">Haliscomenobacter hydrossis (strain ATCC 27775 / DSM 1100 / LMG 10767 / O)</name>
    <dbReference type="NCBI Taxonomy" id="760192"/>
    <lineage>
        <taxon>Bacteria</taxon>
        <taxon>Pseudomonadati</taxon>
        <taxon>Bacteroidota</taxon>
        <taxon>Saprospiria</taxon>
        <taxon>Saprospirales</taxon>
        <taxon>Haliscomenobacteraceae</taxon>
        <taxon>Haliscomenobacter</taxon>
    </lineage>
</organism>
<dbReference type="InterPro" id="IPR019734">
    <property type="entry name" value="TPR_rpt"/>
</dbReference>
<keyword evidence="3" id="KW-1185">Reference proteome</keyword>
<dbReference type="KEGG" id="hhy:Halhy_2640"/>
<proteinExistence type="predicted"/>
<feature type="repeat" description="TPR" evidence="1">
    <location>
        <begin position="93"/>
        <end position="126"/>
    </location>
</feature>
<keyword evidence="1" id="KW-0802">TPR repeat</keyword>
<evidence type="ECO:0000313" key="3">
    <source>
        <dbReference type="Proteomes" id="UP000008461"/>
    </source>
</evidence>
<reference key="2">
    <citation type="submission" date="2011-04" db="EMBL/GenBank/DDBJ databases">
        <title>Complete sequence of chromosome of Haliscomenobacter hydrossis DSM 1100.</title>
        <authorList>
            <consortium name="US DOE Joint Genome Institute (JGI-PGF)"/>
            <person name="Lucas S."/>
            <person name="Han J."/>
            <person name="Lapidus A."/>
            <person name="Bruce D."/>
            <person name="Goodwin L."/>
            <person name="Pitluck S."/>
            <person name="Peters L."/>
            <person name="Kyrpides N."/>
            <person name="Mavromatis K."/>
            <person name="Ivanova N."/>
            <person name="Ovchinnikova G."/>
            <person name="Pagani I."/>
            <person name="Daligault H."/>
            <person name="Detter J.C."/>
            <person name="Han C."/>
            <person name="Land M."/>
            <person name="Hauser L."/>
            <person name="Markowitz V."/>
            <person name="Cheng J.-F."/>
            <person name="Hugenholtz P."/>
            <person name="Woyke T."/>
            <person name="Wu D."/>
            <person name="Verbarg S."/>
            <person name="Frueling A."/>
            <person name="Brambilla E."/>
            <person name="Klenk H.-P."/>
            <person name="Eisen J.A."/>
        </authorList>
    </citation>
    <scope>NUCLEOTIDE SEQUENCE</scope>
    <source>
        <strain>DSM 1100</strain>
    </source>
</reference>
<protein>
    <submittedName>
        <fullName evidence="2">Tetratricopeptide TPR_2 repeat-containing protein</fullName>
    </submittedName>
</protein>
<dbReference type="eggNOG" id="COG2885">
    <property type="taxonomic scope" value="Bacteria"/>
</dbReference>
<dbReference type="HOGENOM" id="CLU_350474_0_0_10"/>
<dbReference type="Gene3D" id="1.25.40.10">
    <property type="entry name" value="Tetratricopeptide repeat domain"/>
    <property type="match status" value="1"/>
</dbReference>
<sequence>MRTTILLLAFVIALIQQGYSQSIRQVLKVADSTYAQKDFYVAFIAYQDALKFDTNRTDIRFKIAESARQFNSYRIAAQNYVKVLGSPDKAQYPEARLRMAEMLHKLGEYKSALSSYQEYLQANPQAPQEFAQMARKGIADCDFAVKTLANTAQQVRSPLAYSPPVTLGDKINSPYTDYGAFFRKDTLYHTAYEFAEPKDKNTLFNKVVRSYQGTPKELLPASFNAPGKHTAYSVFTPDDKGVYFCNCDQINAFDLRCDIYYRDLTMPEKAPIKLGINLPQYTSTSPALGKNTQGRPVLYFVSNRTGGKGKLDIWMGPIQADGNVTSAEPVAELNTTGNDITPYFQEISGRPPLFFFSTDGRPTFGGYDVYGTRLTNNRWFTPFNLGASLNTSYDEIGYVRNPQGDTAVFSSNRIGSILLAKEQEACCHDLFKMGVPKLVNLEVNTFKLRDSLALNGTTVSIFEEAPDGTRKEVLNKTEVDTNYYSTIIERHKKYYIRAQKKGFITTDSLITADLGEEQTTLVVDLFLPNLRLDVFTLLAVQETPLNGCTVTIYEKNASGQYTLLETKSDPNGNEYNYLVDLGKTYLVKATKLGFNVDSLEVPMNDETVKQFGYDVTVDLFLAQVKLAINLFFDNAKPGPNPQITTSESYLNLYNTYIQQEEKFLGFSGQIMRSFFQNTVKRGYDSLELVLPGIVKDLEKGMYVKVYMAGFASPLGNADYNKKLGYRRMESVINYFKQFENGVMKKYISSGHLSFDKDAVGEDQSGPDIPTALANVKNEIFGIKPSLDRKVQIYRIITDTKQPK</sequence>
<evidence type="ECO:0000256" key="1">
    <source>
        <dbReference type="PROSITE-ProRule" id="PRU00339"/>
    </source>
</evidence>
<dbReference type="SUPFAM" id="SSF103088">
    <property type="entry name" value="OmpA-like"/>
    <property type="match status" value="1"/>
</dbReference>
<dbReference type="OrthoDB" id="1488408at2"/>